<proteinExistence type="predicted"/>
<protein>
    <submittedName>
        <fullName evidence="2">Uncharacterized protein</fullName>
    </submittedName>
</protein>
<feature type="transmembrane region" description="Helical" evidence="1">
    <location>
        <begin position="20"/>
        <end position="48"/>
    </location>
</feature>
<dbReference type="EMBL" id="AP015044">
    <property type="protein sequence ID" value="BAU01922.1"/>
    <property type="molecule type" value="Genomic_DNA"/>
</dbReference>
<evidence type="ECO:0000313" key="3">
    <source>
        <dbReference type="Proteomes" id="UP000291084"/>
    </source>
</evidence>
<accession>A0A0S3T9M0</accession>
<dbReference type="AlphaFoldDB" id="A0A0S3T9M0"/>
<keyword evidence="3" id="KW-1185">Reference proteome</keyword>
<keyword evidence="1" id="KW-0812">Transmembrane</keyword>
<name>A0A0S3T9M0_PHAAN</name>
<keyword evidence="1" id="KW-0472">Membrane</keyword>
<organism evidence="2 3">
    <name type="scientific">Vigna angularis var. angularis</name>
    <dbReference type="NCBI Taxonomy" id="157739"/>
    <lineage>
        <taxon>Eukaryota</taxon>
        <taxon>Viridiplantae</taxon>
        <taxon>Streptophyta</taxon>
        <taxon>Embryophyta</taxon>
        <taxon>Tracheophyta</taxon>
        <taxon>Spermatophyta</taxon>
        <taxon>Magnoliopsida</taxon>
        <taxon>eudicotyledons</taxon>
        <taxon>Gunneridae</taxon>
        <taxon>Pentapetalae</taxon>
        <taxon>rosids</taxon>
        <taxon>fabids</taxon>
        <taxon>Fabales</taxon>
        <taxon>Fabaceae</taxon>
        <taxon>Papilionoideae</taxon>
        <taxon>50 kb inversion clade</taxon>
        <taxon>NPAAA clade</taxon>
        <taxon>indigoferoid/millettioid clade</taxon>
        <taxon>Phaseoleae</taxon>
        <taxon>Vigna</taxon>
    </lineage>
</organism>
<reference evidence="2 3" key="1">
    <citation type="journal article" date="2015" name="Sci. Rep.">
        <title>The power of single molecule real-time sequencing technology in the de novo assembly of a eukaryotic genome.</title>
        <authorList>
            <person name="Sakai H."/>
            <person name="Naito K."/>
            <person name="Ogiso-Tanaka E."/>
            <person name="Takahashi Y."/>
            <person name="Iseki K."/>
            <person name="Muto C."/>
            <person name="Satou K."/>
            <person name="Teruya K."/>
            <person name="Shiroma A."/>
            <person name="Shimoji M."/>
            <person name="Hirano T."/>
            <person name="Itoh T."/>
            <person name="Kaga A."/>
            <person name="Tomooka N."/>
        </authorList>
    </citation>
    <scope>NUCLEOTIDE SEQUENCE [LARGE SCALE GENOMIC DNA]</scope>
    <source>
        <strain evidence="3">cv. Shumari</strain>
    </source>
</reference>
<keyword evidence="1" id="KW-1133">Transmembrane helix</keyword>
<evidence type="ECO:0000313" key="2">
    <source>
        <dbReference type="EMBL" id="BAU01922.1"/>
    </source>
</evidence>
<sequence length="74" mass="8790">WREIFPIRLSPISYSRNFNFAFFLLPSAAVYYFHICLVSLKVCVIYLYNFTYLNRMPFLPWLSLGTPPSLARFS</sequence>
<evidence type="ECO:0000256" key="1">
    <source>
        <dbReference type="SAM" id="Phobius"/>
    </source>
</evidence>
<gene>
    <name evidence="2" type="primary">Vigan.11G128300</name>
    <name evidence="2" type="ORF">VIGAN_11128300</name>
</gene>
<feature type="non-terminal residue" evidence="2">
    <location>
        <position position="1"/>
    </location>
</feature>
<dbReference type="Proteomes" id="UP000291084">
    <property type="component" value="Chromosome 11"/>
</dbReference>